<dbReference type="Gene3D" id="3.50.50.60">
    <property type="entry name" value="FAD/NAD(P)-binding domain"/>
    <property type="match status" value="2"/>
</dbReference>
<dbReference type="InterPro" id="IPR009051">
    <property type="entry name" value="Helical_ferredxn"/>
</dbReference>
<feature type="domain" description="4Fe-4S ferredoxin-type" evidence="1">
    <location>
        <begin position="27"/>
        <end position="57"/>
    </location>
</feature>
<dbReference type="Gene3D" id="1.10.1060.10">
    <property type="entry name" value="Alpha-helical ferredoxin"/>
    <property type="match status" value="1"/>
</dbReference>
<comment type="caution">
    <text evidence="2">The sequence shown here is derived from an EMBL/GenBank/DDBJ whole genome shotgun (WGS) entry which is preliminary data.</text>
</comment>
<dbReference type="InterPro" id="IPR036188">
    <property type="entry name" value="FAD/NAD-bd_sf"/>
</dbReference>
<dbReference type="Pfam" id="PF14691">
    <property type="entry name" value="Fer4_20"/>
    <property type="match status" value="1"/>
</dbReference>
<accession>A0ABU5H542</accession>
<dbReference type="SUPFAM" id="SSF51971">
    <property type="entry name" value="Nucleotide-binding domain"/>
    <property type="match status" value="1"/>
</dbReference>
<reference evidence="2 3" key="1">
    <citation type="submission" date="2023-12" db="EMBL/GenBank/DDBJ databases">
        <title>the genome sequence of Hyalangium sp. s54d21.</title>
        <authorList>
            <person name="Zhang X."/>
        </authorList>
    </citation>
    <scope>NUCLEOTIDE SEQUENCE [LARGE SCALE GENOMIC DNA]</scope>
    <source>
        <strain evidence="3">s54d21</strain>
    </source>
</reference>
<evidence type="ECO:0000313" key="2">
    <source>
        <dbReference type="EMBL" id="MDY7227200.1"/>
    </source>
</evidence>
<dbReference type="PRINTS" id="PR00419">
    <property type="entry name" value="ADXRDTASE"/>
</dbReference>
<keyword evidence="3" id="KW-1185">Reference proteome</keyword>
<dbReference type="PANTHER" id="PTHR42783">
    <property type="entry name" value="GLUTAMATE SYNTHASE [NADPH] SMALL CHAIN"/>
    <property type="match status" value="1"/>
</dbReference>
<dbReference type="SUPFAM" id="SSF46548">
    <property type="entry name" value="alpha-helical ferredoxin"/>
    <property type="match status" value="1"/>
</dbReference>
<dbReference type="InterPro" id="IPR017896">
    <property type="entry name" value="4Fe4S_Fe-S-bd"/>
</dbReference>
<evidence type="ECO:0000313" key="3">
    <source>
        <dbReference type="Proteomes" id="UP001291309"/>
    </source>
</evidence>
<dbReference type="Proteomes" id="UP001291309">
    <property type="component" value="Unassembled WGS sequence"/>
</dbReference>
<protein>
    <submittedName>
        <fullName evidence="2">FAD-dependent oxidoreductase</fullName>
    </submittedName>
</protein>
<sequence length="445" mass="47054">MEQKRWELPPGRAEEGFEDKKPLFTLAEAVAESNRCLYCADAPCIKACPTAINIPEFIRKIGTGNVKGAARTILSANILGQSCAQACPVEVLCAGSCVYTGWGREPIAIGRLQRYAVENTLPKSPNLFQARPPTGKRVALVGSGPASIAAAGLLALEGHTCIIYERKQIPGGLNTLGIAPYKLKGPQALKELEWVLSLGRIELRTGVEVVEHATAPGQLAASELLSTHDAVFLGLGLGADSRLGVPGEEGPGVEGATHLIERLKVEPGFKLEGVKHALVVGGGNTALDIAHELALLGVQVSMVYRRSEKEMGGYVHELDAARLDGVRLVESRQPVEVVRKDGKVVAVKLAATREGKPVPGTEELVPTELVVMAIGQERATQVAKAFPGVELDSRGRVKVAAATHRTGHPKVWSGGDCVNGGKEVVNAVAEAKLAVADIQRHLVGE</sequence>
<gene>
    <name evidence="2" type="ORF">SYV04_12390</name>
</gene>
<dbReference type="PROSITE" id="PS51379">
    <property type="entry name" value="4FE4S_FER_2"/>
    <property type="match status" value="1"/>
</dbReference>
<dbReference type="Pfam" id="PF07992">
    <property type="entry name" value="Pyr_redox_2"/>
    <property type="match status" value="1"/>
</dbReference>
<proteinExistence type="predicted"/>
<dbReference type="InterPro" id="IPR028261">
    <property type="entry name" value="DPD_II"/>
</dbReference>
<dbReference type="InterPro" id="IPR023753">
    <property type="entry name" value="FAD/NAD-binding_dom"/>
</dbReference>
<name>A0ABU5H542_9BACT</name>
<dbReference type="EMBL" id="JAXIVS010000004">
    <property type="protein sequence ID" value="MDY7227200.1"/>
    <property type="molecule type" value="Genomic_DNA"/>
</dbReference>
<dbReference type="PANTHER" id="PTHR42783:SF3">
    <property type="entry name" value="GLUTAMATE SYNTHASE [NADPH] SMALL CHAIN-RELATED"/>
    <property type="match status" value="1"/>
</dbReference>
<evidence type="ECO:0000259" key="1">
    <source>
        <dbReference type="PROSITE" id="PS51379"/>
    </source>
</evidence>
<organism evidence="2 3">
    <name type="scientific">Hyalangium rubrum</name>
    <dbReference type="NCBI Taxonomy" id="3103134"/>
    <lineage>
        <taxon>Bacteria</taxon>
        <taxon>Pseudomonadati</taxon>
        <taxon>Myxococcota</taxon>
        <taxon>Myxococcia</taxon>
        <taxon>Myxococcales</taxon>
        <taxon>Cystobacterineae</taxon>
        <taxon>Archangiaceae</taxon>
        <taxon>Hyalangium</taxon>
    </lineage>
</organism>
<dbReference type="RefSeq" id="WP_321545930.1">
    <property type="nucleotide sequence ID" value="NZ_JAXIVS010000004.1"/>
</dbReference>